<sequence length="124" mass="13448">MTATSTPLETAPAYYKAWTGDAFEHAMTYLADHVVCETPIGRLEGAAAFRAFLEPFAQQLIGSSLVAAYGDEDAAMLMYGSTTPFVTDLMAAEHMTVRDGRITRIRLVFDQLPGVEARKAAGIE</sequence>
<accession>A0A9X3T816</accession>
<dbReference type="EMBL" id="JAVDYD010000001">
    <property type="protein sequence ID" value="MDR7337740.1"/>
    <property type="molecule type" value="Genomic_DNA"/>
</dbReference>
<dbReference type="Pfam" id="PF12680">
    <property type="entry name" value="SnoaL_2"/>
    <property type="match status" value="1"/>
</dbReference>
<name>A0A9X3T816_9ACTN</name>
<keyword evidence="5" id="KW-1185">Reference proteome</keyword>
<protein>
    <submittedName>
        <fullName evidence="3">Limonene-1,2-epoxide hydrolase</fullName>
    </submittedName>
    <submittedName>
        <fullName evidence="2">Nuclear transport factor 2 family protein</fullName>
    </submittedName>
</protein>
<reference evidence="2" key="1">
    <citation type="submission" date="2022-12" db="EMBL/GenBank/DDBJ databases">
        <title>Gycomyces niveus sp.nov., a novel actinomycete isolated from soil in Shouguang.</title>
        <authorList>
            <person name="Yang X."/>
        </authorList>
    </citation>
    <scope>NUCLEOTIDE SEQUENCE</scope>
    <source>
        <strain evidence="2">DSM 44724</strain>
    </source>
</reference>
<reference evidence="3 5" key="2">
    <citation type="submission" date="2023-07" db="EMBL/GenBank/DDBJ databases">
        <title>Sequencing the genomes of 1000 actinobacteria strains.</title>
        <authorList>
            <person name="Klenk H.-P."/>
        </authorList>
    </citation>
    <scope>NUCLEOTIDE SEQUENCE [LARGE SCALE GENOMIC DNA]</scope>
    <source>
        <strain evidence="3 5">DSM 44724</strain>
    </source>
</reference>
<feature type="domain" description="SnoaL-like" evidence="1">
    <location>
        <begin position="13"/>
        <end position="105"/>
    </location>
</feature>
<keyword evidence="3" id="KW-0378">Hydrolase</keyword>
<gene>
    <name evidence="3" type="ORF">J2S69_001459</name>
    <name evidence="2" type="ORF">O2L01_07420</name>
</gene>
<proteinExistence type="predicted"/>
<dbReference type="Proteomes" id="UP001145799">
    <property type="component" value="Unassembled WGS sequence"/>
</dbReference>
<evidence type="ECO:0000259" key="1">
    <source>
        <dbReference type="Pfam" id="PF12680"/>
    </source>
</evidence>
<evidence type="ECO:0000313" key="3">
    <source>
        <dbReference type="EMBL" id="MDR7337740.1"/>
    </source>
</evidence>
<dbReference type="AlphaFoldDB" id="A0A9X3T816"/>
<dbReference type="SUPFAM" id="SSF54427">
    <property type="entry name" value="NTF2-like"/>
    <property type="match status" value="1"/>
</dbReference>
<organism evidence="2 4">
    <name type="scientific">Glycomyces lechevalierae</name>
    <dbReference type="NCBI Taxonomy" id="256034"/>
    <lineage>
        <taxon>Bacteria</taxon>
        <taxon>Bacillati</taxon>
        <taxon>Actinomycetota</taxon>
        <taxon>Actinomycetes</taxon>
        <taxon>Glycomycetales</taxon>
        <taxon>Glycomycetaceae</taxon>
        <taxon>Glycomyces</taxon>
    </lineage>
</organism>
<evidence type="ECO:0000313" key="4">
    <source>
        <dbReference type="Proteomes" id="UP001145799"/>
    </source>
</evidence>
<dbReference type="InterPro" id="IPR032710">
    <property type="entry name" value="NTF2-like_dom_sf"/>
</dbReference>
<evidence type="ECO:0000313" key="5">
    <source>
        <dbReference type="Proteomes" id="UP001183604"/>
    </source>
</evidence>
<comment type="caution">
    <text evidence="2">The sequence shown here is derived from an EMBL/GenBank/DDBJ whole genome shotgun (WGS) entry which is preliminary data.</text>
</comment>
<dbReference type="Proteomes" id="UP001183604">
    <property type="component" value="Unassembled WGS sequence"/>
</dbReference>
<dbReference type="GO" id="GO:0016787">
    <property type="term" value="F:hydrolase activity"/>
    <property type="evidence" value="ECO:0007669"/>
    <property type="project" value="UniProtKB-KW"/>
</dbReference>
<dbReference type="EMBL" id="JAPZVQ010000003">
    <property type="protein sequence ID" value="MDA1384808.1"/>
    <property type="molecule type" value="Genomic_DNA"/>
</dbReference>
<evidence type="ECO:0000313" key="2">
    <source>
        <dbReference type="EMBL" id="MDA1384808.1"/>
    </source>
</evidence>
<dbReference type="InterPro" id="IPR037401">
    <property type="entry name" value="SnoaL-like"/>
</dbReference>
<dbReference type="Gene3D" id="3.10.450.50">
    <property type="match status" value="1"/>
</dbReference>
<dbReference type="RefSeq" id="WP_270121277.1">
    <property type="nucleotide sequence ID" value="NZ_BAAAOM010000002.1"/>
</dbReference>